<dbReference type="InterPro" id="IPR001119">
    <property type="entry name" value="SLH_dom"/>
</dbReference>
<keyword evidence="2 4" id="KW-0378">Hydrolase</keyword>
<evidence type="ECO:0000313" key="9">
    <source>
        <dbReference type="Proteomes" id="UP000248827"/>
    </source>
</evidence>
<proteinExistence type="inferred from homology"/>
<evidence type="ECO:0000256" key="3">
    <source>
        <dbReference type="ARBA" id="ARBA00023295"/>
    </source>
</evidence>
<dbReference type="Proteomes" id="UP000248827">
    <property type="component" value="Unassembled WGS sequence"/>
</dbReference>
<comment type="catalytic activity">
    <reaction evidence="4">
        <text>The enzyme specifically hydrolyzes (1-&gt;4)-beta-D-galactosidic linkages in type I arabinogalactans.</text>
        <dbReference type="EC" id="3.2.1.89"/>
    </reaction>
</comment>
<dbReference type="InterPro" id="IPR017853">
    <property type="entry name" value="GH"/>
</dbReference>
<dbReference type="PANTHER" id="PTHR34983">
    <property type="entry name" value="ARABINOGALACTAN ENDO-BETA-1,4-GALACTANASE A"/>
    <property type="match status" value="1"/>
</dbReference>
<dbReference type="Gene3D" id="1.20.1270.70">
    <property type="entry name" value="Designed single chain three-helix bundle"/>
    <property type="match status" value="2"/>
</dbReference>
<feature type="domain" description="SLH" evidence="7">
    <location>
        <begin position="1324"/>
        <end position="1387"/>
    </location>
</feature>
<evidence type="ECO:0000256" key="2">
    <source>
        <dbReference type="ARBA" id="ARBA00022801"/>
    </source>
</evidence>
<evidence type="ECO:0000259" key="7">
    <source>
        <dbReference type="PROSITE" id="PS51272"/>
    </source>
</evidence>
<dbReference type="InterPro" id="IPR011683">
    <property type="entry name" value="Glyco_hydro_53"/>
</dbReference>
<feature type="chain" id="PRO_5044988058" description="Arabinogalactan endo-beta-1,4-galactanase" evidence="4">
    <location>
        <begin position="29"/>
        <end position="1453"/>
    </location>
</feature>
<keyword evidence="4" id="KW-0732">Signal</keyword>
<feature type="domain" description="SLH" evidence="7">
    <location>
        <begin position="1394"/>
        <end position="1453"/>
    </location>
</feature>
<dbReference type="RefSeq" id="WP_111620688.1">
    <property type="nucleotide sequence ID" value="NZ_QLLI01000012.1"/>
</dbReference>
<accession>A0ABX9BFR9</accession>
<keyword evidence="9" id="KW-1185">Reference proteome</keyword>
<dbReference type="Pfam" id="PF07745">
    <property type="entry name" value="Glyco_hydro_53"/>
    <property type="match status" value="1"/>
</dbReference>
<dbReference type="InterPro" id="IPR011081">
    <property type="entry name" value="Big_4"/>
</dbReference>
<evidence type="ECO:0000313" key="8">
    <source>
        <dbReference type="EMBL" id="RAI91163.1"/>
    </source>
</evidence>
<feature type="compositionally biased region" description="Low complexity" evidence="5">
    <location>
        <begin position="1021"/>
        <end position="1042"/>
    </location>
</feature>
<evidence type="ECO:0000256" key="4">
    <source>
        <dbReference type="RuleBase" id="RU361192"/>
    </source>
</evidence>
<dbReference type="EC" id="3.2.1.89" evidence="4"/>
<dbReference type="Pfam" id="PF07532">
    <property type="entry name" value="Big_4"/>
    <property type="match status" value="1"/>
</dbReference>
<dbReference type="SUPFAM" id="SSF49785">
    <property type="entry name" value="Galactose-binding domain-like"/>
    <property type="match status" value="2"/>
</dbReference>
<evidence type="ECO:0000256" key="1">
    <source>
        <dbReference type="ARBA" id="ARBA00010687"/>
    </source>
</evidence>
<comment type="caution">
    <text evidence="8">The sequence shown here is derived from an EMBL/GenBank/DDBJ whole genome shotgun (WGS) entry which is preliminary data.</text>
</comment>
<dbReference type="PANTHER" id="PTHR34983:SF2">
    <property type="entry name" value="ENDO-BETA-1,4-GALACTANASE"/>
    <property type="match status" value="1"/>
</dbReference>
<name>A0ABX9BFR9_9BACL</name>
<gene>
    <name evidence="8" type="ORF">DET54_11226</name>
</gene>
<protein>
    <recommendedName>
        <fullName evidence="4">Arabinogalactan endo-beta-1,4-galactanase</fullName>
        <ecNumber evidence="4">3.2.1.89</ecNumber>
    </recommendedName>
</protein>
<organism evidence="8 9">
    <name type="scientific">Paenibacillus pabuli</name>
    <dbReference type="NCBI Taxonomy" id="1472"/>
    <lineage>
        <taxon>Bacteria</taxon>
        <taxon>Bacillati</taxon>
        <taxon>Bacillota</taxon>
        <taxon>Bacilli</taxon>
        <taxon>Bacillales</taxon>
        <taxon>Paenibacillaceae</taxon>
        <taxon>Paenibacillus</taxon>
    </lineage>
</organism>
<dbReference type="Gene3D" id="1.20.1270.90">
    <property type="entry name" value="AF1782-like"/>
    <property type="match status" value="2"/>
</dbReference>
<dbReference type="Pfam" id="PF07554">
    <property type="entry name" value="FIVAR"/>
    <property type="match status" value="4"/>
</dbReference>
<feature type="domain" description="SLH" evidence="7">
    <location>
        <begin position="1262"/>
        <end position="1323"/>
    </location>
</feature>
<dbReference type="Pfam" id="PF00395">
    <property type="entry name" value="SLH"/>
    <property type="match status" value="3"/>
</dbReference>
<dbReference type="EMBL" id="QLLI01000012">
    <property type="protein sequence ID" value="RAI91163.1"/>
    <property type="molecule type" value="Genomic_DNA"/>
</dbReference>
<dbReference type="PROSITE" id="PS51272">
    <property type="entry name" value="SLH"/>
    <property type="match status" value="3"/>
</dbReference>
<keyword evidence="3 4" id="KW-0326">Glycosidase</keyword>
<feature type="signal peptide" evidence="4">
    <location>
        <begin position="1"/>
        <end position="28"/>
    </location>
</feature>
<evidence type="ECO:0000259" key="6">
    <source>
        <dbReference type="PROSITE" id="PS50022"/>
    </source>
</evidence>
<dbReference type="InterPro" id="IPR000421">
    <property type="entry name" value="FA58C"/>
</dbReference>
<feature type="region of interest" description="Disordered" evidence="5">
    <location>
        <begin position="1013"/>
        <end position="1066"/>
    </location>
</feature>
<evidence type="ECO:0000256" key="5">
    <source>
        <dbReference type="SAM" id="MobiDB-lite"/>
    </source>
</evidence>
<feature type="domain" description="F5/8 type C" evidence="6">
    <location>
        <begin position="22"/>
        <end position="168"/>
    </location>
</feature>
<feature type="region of interest" description="Disordered" evidence="5">
    <location>
        <begin position="827"/>
        <end position="859"/>
    </location>
</feature>
<dbReference type="SUPFAM" id="SSF51445">
    <property type="entry name" value="(Trans)glycosidases"/>
    <property type="match status" value="1"/>
</dbReference>
<dbReference type="PROSITE" id="PS50022">
    <property type="entry name" value="FA58C_3"/>
    <property type="match status" value="2"/>
</dbReference>
<comment type="similarity">
    <text evidence="1 4">Belongs to the glycosyl hydrolase 53 family.</text>
</comment>
<sequence>MHKRYMSGCLVLLMLFCDWGLVVRPAAAAAKVNVALNKAVTVSSEDLKWEGYKEKAVDGKGDTKWSASSPTSVDHPHWLTVNLGASYNLSGVELTWKDANEVVKFLVEVSEDGNTWIPVADHSANDKAESQVNLDFQAEAVQYVKVTIPYYAGTDWWPGISELQIWGEEEVRNPADIEHYDQVNVSTVSRTAPVLPEKVTAHYKNGKSGLVPVAWEEINPSQYASAGNFTVTGDVYGAPVQPDATVTVEGYRSDFVRGVDISTLTAIEDNGGYYLDSNGAKRDLLDILKDRGVNYVRLRLWNDPQKSNGYNDKEDVIRLAQRVKAKGMKVLLDFHYSDEWAHPGQQLRPKAWENLSFEDLKTAVYNYTREVVGDMEKAGAMPDMVQIGNEINSGVLNGLKSEVNFDENVALLKRGVDGVRDVPGGEQVQIMIHLAEGGKADTFDWYFGELEEKGLEYDIIGLSYYPFWHGTFADVRKTMNEVSVKYGKEVIIAETSYPFSYKNGDAHGNIIGNPETLNVGGATFPATVQGQYDAIAGIMDMISQVPNQKGAGFFYWEPAWIAANVGWIASEGDAWENHAMFDYDEYPANGGYSYEGRALPSLDVYKRGLDILPADRKELSAAITRAKALVSSDFTPESWITLGPAIAAAENTYKLAYTSGGVTQQDTDAATGALHEVMQQLDVIPAERSTLGAIIAEAQTYKQADWSASTWAVLTKALTRAEQIMADSRATQTEVNTAAKQVEAAIQGLSNVDKTELTQFIGEIQQLTESSYTQRSWANLKAALLSAITVRDKQDAIQSEVQGALTTLQKANNNLVLLEALTTSKTATASSSTGTGGGKDNSPGGAIDSDPTTSWGTDQSVGSWWQVDLGATAVIRKLEMSMWSGGIKYKIEVSNDNKNFVKVVDTTSDVVVSTSPRHILPAGTEARYIKLTITAGSKWVGFMDFEAYGMFPADKSALETTVNSAAKLYQSDYTTASWNGFTQALSFARVLMDDAEASAQEISAADNALKEAVSQLVRQESTPGQPSQPGQPAQPSTPGSSQNSGNPPVTPPVESGNPGESASITFKGKSTGASTYVIQPDMKQLSQTIDGMGAGSKKLTLIGDVPKDTKATTFQLNANQLQEWARTQALQSLELIINQTSVRIPLSLLKDARSEDGDTLDVILAEDSTAILSEAQKKAVGNRNVVRVDLLLNGQPLKWKDRSIEIALSNVQHSNAEDVVLVIQSLLPNGEMKPVTFAQYDEMTQSLAFKPLETGRFVITEVQVPLNDLQSYSWAMKEVRNLYGKGIISGMTDTRFSPQGELTRAQFLQMIMKGIGESRLPDTSTSASMDVKNDQWYSDSVRLGLEMGIVQGRADGSFEANERITREDMAVMLNRAIQVMKQNTSAAVESTTAITAFNDNADIAEYAKQAVAAMQEQGLLKGMADGSFAPKLHANRAQGAVAVARMMEQIYKF</sequence>
<dbReference type="Gene3D" id="2.60.120.260">
    <property type="entry name" value="Galactose-binding domain-like"/>
    <property type="match status" value="2"/>
</dbReference>
<dbReference type="Pfam" id="PF00754">
    <property type="entry name" value="F5_F8_type_C"/>
    <property type="match status" value="2"/>
</dbReference>
<dbReference type="InterPro" id="IPR008979">
    <property type="entry name" value="Galactose-bd-like_sf"/>
</dbReference>
<dbReference type="Gene3D" id="3.20.20.80">
    <property type="entry name" value="Glycosidases"/>
    <property type="match status" value="1"/>
</dbReference>
<feature type="compositionally biased region" description="Polar residues" evidence="5">
    <location>
        <begin position="850"/>
        <end position="859"/>
    </location>
</feature>
<reference evidence="8 9" key="1">
    <citation type="submission" date="2018-06" db="EMBL/GenBank/DDBJ databases">
        <title>Freshwater and sediment microbial communities from various areas in North America, analyzing microbe dynamics in response to fracking.</title>
        <authorList>
            <person name="Lamendella R."/>
        </authorList>
    </citation>
    <scope>NUCLEOTIDE SEQUENCE [LARGE SCALE GENOMIC DNA]</scope>
    <source>
        <strain evidence="8 9">NG-13</strain>
    </source>
</reference>
<feature type="domain" description="F5/8 type C" evidence="6">
    <location>
        <begin position="810"/>
        <end position="950"/>
    </location>
</feature>